<sequence length="42" mass="4068">MKLTLLALMLLAGCGAGGVPEAPGAVLGYGETGIDRRLGGAP</sequence>
<reference evidence="1 4" key="2">
    <citation type="submission" date="2018-03" db="EMBL/GenBank/DDBJ databases">
        <title>Genomic Encyclopedia of Archaeal and Bacterial Type Strains, Phase II (KMG-II): from individual species to whole genera.</title>
        <authorList>
            <person name="Goeker M."/>
        </authorList>
    </citation>
    <scope>NUCLEOTIDE SEQUENCE [LARGE SCALE GENOMIC DNA]</scope>
    <source>
        <strain evidence="1 4">DSM 29956</strain>
    </source>
</reference>
<gene>
    <name evidence="1" type="ORF">CLV79_10468</name>
    <name evidence="2" type="ORF">LOS8367_01883</name>
</gene>
<keyword evidence="4" id="KW-1185">Reference proteome</keyword>
<reference evidence="2 3" key="1">
    <citation type="submission" date="2017-03" db="EMBL/GenBank/DDBJ databases">
        <authorList>
            <person name="Afonso C.L."/>
            <person name="Miller P.J."/>
            <person name="Scott M.A."/>
            <person name="Spackman E."/>
            <person name="Goraichik I."/>
            <person name="Dimitrov K.M."/>
            <person name="Suarez D.L."/>
            <person name="Swayne D.E."/>
        </authorList>
    </citation>
    <scope>NUCLEOTIDE SEQUENCE [LARGE SCALE GENOMIC DNA]</scope>
    <source>
        <strain evidence="2 3">CECT 8367</strain>
    </source>
</reference>
<dbReference type="RefSeq" id="WP_278247962.1">
    <property type="nucleotide sequence ID" value="NZ_CAXPGX010000106.1"/>
</dbReference>
<protein>
    <submittedName>
        <fullName evidence="2">Uncharacterized protein</fullName>
    </submittedName>
</protein>
<dbReference type="AlphaFoldDB" id="A0A1X6Z7Z3"/>
<organism evidence="2 3">
    <name type="scientific">Limimaricola soesokkakensis</name>
    <dbReference type="NCBI Taxonomy" id="1343159"/>
    <lineage>
        <taxon>Bacteria</taxon>
        <taxon>Pseudomonadati</taxon>
        <taxon>Pseudomonadota</taxon>
        <taxon>Alphaproteobacteria</taxon>
        <taxon>Rhodobacterales</taxon>
        <taxon>Paracoccaceae</taxon>
        <taxon>Limimaricola</taxon>
    </lineage>
</organism>
<evidence type="ECO:0000313" key="1">
    <source>
        <dbReference type="EMBL" id="PSK86639.1"/>
    </source>
</evidence>
<name>A0A1X6Z7Z3_9RHOB</name>
<evidence type="ECO:0000313" key="4">
    <source>
        <dbReference type="Proteomes" id="UP000240624"/>
    </source>
</evidence>
<dbReference type="Proteomes" id="UP000193495">
    <property type="component" value="Unassembled WGS sequence"/>
</dbReference>
<dbReference type="EMBL" id="PYGB01000004">
    <property type="protein sequence ID" value="PSK86639.1"/>
    <property type="molecule type" value="Genomic_DNA"/>
</dbReference>
<proteinExistence type="predicted"/>
<evidence type="ECO:0000313" key="3">
    <source>
        <dbReference type="Proteomes" id="UP000193495"/>
    </source>
</evidence>
<accession>A0A1X6Z7Z3</accession>
<dbReference type="Proteomes" id="UP000240624">
    <property type="component" value="Unassembled WGS sequence"/>
</dbReference>
<dbReference type="EMBL" id="FWFY01000004">
    <property type="protein sequence ID" value="SLN43015.1"/>
    <property type="molecule type" value="Genomic_DNA"/>
</dbReference>
<evidence type="ECO:0000313" key="2">
    <source>
        <dbReference type="EMBL" id="SLN43015.1"/>
    </source>
</evidence>